<feature type="region of interest" description="Disordered" evidence="5">
    <location>
        <begin position="849"/>
        <end position="903"/>
    </location>
</feature>
<keyword evidence="2 4" id="KW-0808">Transferase</keyword>
<feature type="region of interest" description="Disordered" evidence="5">
    <location>
        <begin position="271"/>
        <end position="481"/>
    </location>
</feature>
<dbReference type="Proteomes" id="UP000030669">
    <property type="component" value="Unassembled WGS sequence"/>
</dbReference>
<evidence type="ECO:0000313" key="7">
    <source>
        <dbReference type="Proteomes" id="UP000030669"/>
    </source>
</evidence>
<dbReference type="KEGG" id="gtr:GLOTRDRAFT_114269"/>
<dbReference type="InterPro" id="IPR038286">
    <property type="entry name" value="IPK_sf"/>
</dbReference>
<feature type="region of interest" description="Disordered" evidence="5">
    <location>
        <begin position="1"/>
        <end position="204"/>
    </location>
</feature>
<dbReference type="EC" id="2.7.-.-" evidence="4"/>
<feature type="compositionally biased region" description="Pro residues" evidence="5">
    <location>
        <begin position="328"/>
        <end position="349"/>
    </location>
</feature>
<evidence type="ECO:0000256" key="5">
    <source>
        <dbReference type="SAM" id="MobiDB-lite"/>
    </source>
</evidence>
<dbReference type="eggNOG" id="KOG1620">
    <property type="taxonomic scope" value="Eukaryota"/>
</dbReference>
<evidence type="ECO:0000256" key="4">
    <source>
        <dbReference type="RuleBase" id="RU363090"/>
    </source>
</evidence>
<feature type="compositionally biased region" description="Basic and acidic residues" evidence="5">
    <location>
        <begin position="742"/>
        <end position="753"/>
    </location>
</feature>
<evidence type="ECO:0000256" key="3">
    <source>
        <dbReference type="ARBA" id="ARBA00022777"/>
    </source>
</evidence>
<feature type="compositionally biased region" description="Polar residues" evidence="5">
    <location>
        <begin position="872"/>
        <end position="884"/>
    </location>
</feature>
<feature type="region of interest" description="Disordered" evidence="5">
    <location>
        <begin position="573"/>
        <end position="628"/>
    </location>
</feature>
<dbReference type="STRING" id="670483.S7S1I9"/>
<keyword evidence="3 4" id="KW-0418">Kinase</keyword>
<dbReference type="GO" id="GO:0005737">
    <property type="term" value="C:cytoplasm"/>
    <property type="evidence" value="ECO:0007669"/>
    <property type="project" value="TreeGrafter"/>
</dbReference>
<dbReference type="OrthoDB" id="2573163at2759"/>
<dbReference type="Pfam" id="PF03770">
    <property type="entry name" value="IPK"/>
    <property type="match status" value="1"/>
</dbReference>
<dbReference type="OMA" id="HIIPEWM"/>
<protein>
    <recommendedName>
        <fullName evidence="4">Kinase</fullName>
        <ecNumber evidence="4">2.7.-.-</ecNumber>
    </recommendedName>
</protein>
<reference evidence="6 7" key="1">
    <citation type="journal article" date="2012" name="Science">
        <title>The Paleozoic origin of enzymatic lignin decomposition reconstructed from 31 fungal genomes.</title>
        <authorList>
            <person name="Floudas D."/>
            <person name="Binder M."/>
            <person name="Riley R."/>
            <person name="Barry K."/>
            <person name="Blanchette R.A."/>
            <person name="Henrissat B."/>
            <person name="Martinez A.T."/>
            <person name="Otillar R."/>
            <person name="Spatafora J.W."/>
            <person name="Yadav J.S."/>
            <person name="Aerts A."/>
            <person name="Benoit I."/>
            <person name="Boyd A."/>
            <person name="Carlson A."/>
            <person name="Copeland A."/>
            <person name="Coutinho P.M."/>
            <person name="de Vries R.P."/>
            <person name="Ferreira P."/>
            <person name="Findley K."/>
            <person name="Foster B."/>
            <person name="Gaskell J."/>
            <person name="Glotzer D."/>
            <person name="Gorecki P."/>
            <person name="Heitman J."/>
            <person name="Hesse C."/>
            <person name="Hori C."/>
            <person name="Igarashi K."/>
            <person name="Jurgens J.A."/>
            <person name="Kallen N."/>
            <person name="Kersten P."/>
            <person name="Kohler A."/>
            <person name="Kuees U."/>
            <person name="Kumar T.K.A."/>
            <person name="Kuo A."/>
            <person name="LaButti K."/>
            <person name="Larrondo L.F."/>
            <person name="Lindquist E."/>
            <person name="Ling A."/>
            <person name="Lombard V."/>
            <person name="Lucas S."/>
            <person name="Lundell T."/>
            <person name="Martin R."/>
            <person name="McLaughlin D.J."/>
            <person name="Morgenstern I."/>
            <person name="Morin E."/>
            <person name="Murat C."/>
            <person name="Nagy L.G."/>
            <person name="Nolan M."/>
            <person name="Ohm R.A."/>
            <person name="Patyshakuliyeva A."/>
            <person name="Rokas A."/>
            <person name="Ruiz-Duenas F.J."/>
            <person name="Sabat G."/>
            <person name="Salamov A."/>
            <person name="Samejima M."/>
            <person name="Schmutz J."/>
            <person name="Slot J.C."/>
            <person name="St John F."/>
            <person name="Stenlid J."/>
            <person name="Sun H."/>
            <person name="Sun S."/>
            <person name="Syed K."/>
            <person name="Tsang A."/>
            <person name="Wiebenga A."/>
            <person name="Young D."/>
            <person name="Pisabarro A."/>
            <person name="Eastwood D.C."/>
            <person name="Martin F."/>
            <person name="Cullen D."/>
            <person name="Grigoriev I.V."/>
            <person name="Hibbett D.S."/>
        </authorList>
    </citation>
    <scope>NUCLEOTIDE SEQUENCE [LARGE SCALE GENOMIC DNA]</scope>
    <source>
        <strain evidence="6 7">ATCC 11539</strain>
    </source>
</reference>
<dbReference type="Gene3D" id="3.30.470.160">
    <property type="entry name" value="Inositol polyphosphate kinase"/>
    <property type="match status" value="1"/>
</dbReference>
<comment type="similarity">
    <text evidence="1 4">Belongs to the inositol phosphokinase (IPK) family.</text>
</comment>
<feature type="compositionally biased region" description="Low complexity" evidence="5">
    <location>
        <begin position="24"/>
        <end position="34"/>
    </location>
</feature>
<feature type="region of interest" description="Disordered" evidence="5">
    <location>
        <begin position="694"/>
        <end position="756"/>
    </location>
</feature>
<feature type="compositionally biased region" description="Polar residues" evidence="5">
    <location>
        <begin position="169"/>
        <end position="179"/>
    </location>
</feature>
<dbReference type="GeneID" id="19299855"/>
<dbReference type="PANTHER" id="PTHR12400">
    <property type="entry name" value="INOSITOL POLYPHOSPHATE KINASE"/>
    <property type="match status" value="1"/>
</dbReference>
<feature type="compositionally biased region" description="Low complexity" evidence="5">
    <location>
        <begin position="294"/>
        <end position="304"/>
    </location>
</feature>
<feature type="region of interest" description="Disordered" evidence="5">
    <location>
        <begin position="920"/>
        <end position="968"/>
    </location>
</feature>
<dbReference type="PANTHER" id="PTHR12400:SF21">
    <property type="entry name" value="KINASE"/>
    <property type="match status" value="1"/>
</dbReference>
<dbReference type="GO" id="GO:0000824">
    <property type="term" value="F:inositol-1,4,5,6-tetrakisphosphate 3-kinase activity"/>
    <property type="evidence" value="ECO:0007669"/>
    <property type="project" value="TreeGrafter"/>
</dbReference>
<feature type="region of interest" description="Disordered" evidence="5">
    <location>
        <begin position="1121"/>
        <end position="1176"/>
    </location>
</feature>
<dbReference type="GO" id="GO:0032958">
    <property type="term" value="P:inositol phosphate biosynthetic process"/>
    <property type="evidence" value="ECO:0007669"/>
    <property type="project" value="InterPro"/>
</dbReference>
<dbReference type="GO" id="GO:0005634">
    <property type="term" value="C:nucleus"/>
    <property type="evidence" value="ECO:0007669"/>
    <property type="project" value="TreeGrafter"/>
</dbReference>
<proteinExistence type="inferred from homology"/>
<dbReference type="InterPro" id="IPR005522">
    <property type="entry name" value="IPK"/>
</dbReference>
<dbReference type="SUPFAM" id="SSF56104">
    <property type="entry name" value="SAICAR synthase-like"/>
    <property type="match status" value="1"/>
</dbReference>
<feature type="compositionally biased region" description="Low complexity" evidence="5">
    <location>
        <begin position="117"/>
        <end position="143"/>
    </location>
</feature>
<feature type="compositionally biased region" description="Basic and acidic residues" evidence="5">
    <location>
        <begin position="1129"/>
        <end position="1162"/>
    </location>
</feature>
<accession>S7S1I9</accession>
<evidence type="ECO:0000256" key="2">
    <source>
        <dbReference type="ARBA" id="ARBA00022679"/>
    </source>
</evidence>
<feature type="compositionally biased region" description="Polar residues" evidence="5">
    <location>
        <begin position="706"/>
        <end position="725"/>
    </location>
</feature>
<dbReference type="RefSeq" id="XP_007862564.1">
    <property type="nucleotide sequence ID" value="XM_007864373.1"/>
</dbReference>
<feature type="compositionally biased region" description="Low complexity" evidence="5">
    <location>
        <begin position="419"/>
        <end position="446"/>
    </location>
</feature>
<evidence type="ECO:0000256" key="1">
    <source>
        <dbReference type="ARBA" id="ARBA00007374"/>
    </source>
</evidence>
<keyword evidence="7" id="KW-1185">Reference proteome</keyword>
<evidence type="ECO:0000313" key="6">
    <source>
        <dbReference type="EMBL" id="EPQ59629.1"/>
    </source>
</evidence>
<name>S7S1I9_GLOTA</name>
<gene>
    <name evidence="6" type="ORF">GLOTRDRAFT_114269</name>
</gene>
<dbReference type="HOGENOM" id="CLU_003545_1_0_1"/>
<dbReference type="GO" id="GO:0008440">
    <property type="term" value="F:inositol-1,4,5-trisphosphate 3-kinase activity"/>
    <property type="evidence" value="ECO:0007669"/>
    <property type="project" value="TreeGrafter"/>
</dbReference>
<organism evidence="6 7">
    <name type="scientific">Gloeophyllum trabeum (strain ATCC 11539 / FP-39264 / Madison 617)</name>
    <name type="common">Brown rot fungus</name>
    <dbReference type="NCBI Taxonomy" id="670483"/>
    <lineage>
        <taxon>Eukaryota</taxon>
        <taxon>Fungi</taxon>
        <taxon>Dikarya</taxon>
        <taxon>Basidiomycota</taxon>
        <taxon>Agaricomycotina</taxon>
        <taxon>Agaricomycetes</taxon>
        <taxon>Gloeophyllales</taxon>
        <taxon>Gloeophyllaceae</taxon>
        <taxon>Gloeophyllum</taxon>
    </lineage>
</organism>
<dbReference type="GO" id="GO:0046854">
    <property type="term" value="P:phosphatidylinositol phosphate biosynthetic process"/>
    <property type="evidence" value="ECO:0007669"/>
    <property type="project" value="TreeGrafter"/>
</dbReference>
<sequence length="1311" mass="145668">MGPVSDAVTSPEHHRFDFPPSPPSSAAVTAQSSPRLSARSLSQNDQDIAVKLSSAPVIIRRPSHKSASRPLLVHGDSSAASSSSNAPQQHSPRKRLSRTSTARAVTLPTARPCIPERSSTSSTTSRPLARRSSSTSSSSLSPPGEELTMQHASPAGIGRKVAATLQLFKESTGTPTTEEPNPLEQPRSVLAKRRAGSFHQGDDVAQARFEFVKRSDWPDREAAAVRRDRSKVTLQRVKTQDSLTTARTSLLRESSVDDLAQWRQAVVSSRDDIGRGRRRERRSRPESPVALQPSSPGSDTSVSSAATFQDSHERPPLPSPSLHRRTPVFPPSPSPSRPPLDRVPPPSPRRPSDHPSSVQRPTLSDVPPPSRLLHRSSSPSPPRADDEDYGLSLDPLTPPPPAPTSYSPYSTDDESAWETASISTTATTTTTSSPFPRSPLQPTSTSLPPPLLRSPDDDDDDRGNEYAGAPHTDEPAADYHTNDINDYLDVDWDIPPDGLPHIPLRPFRNQVGGHTPIYKFTKRAVCKPLVSRENLFYEAVEREAPPLLEFIPRYLGVMLVQYRRVPRESNFESGFHEKGDATPPARPPLHKAATETPTRSTPRPIPKRQGPSPVRDQHHGDSEPSEAEMPEVALDYNRHIIPQWMLQGPRNRAMSQSYATGGSFFSNPAHRRLRPHLSGGTASSPDLALNRVLEGNGYRPRPSPLAQGQSLGVSLNAPTPANSPNVPARTLPLPLNGAKTTSPKDRDKFVHSADEDDHAIRGRPAMRESLSDRAVIPPQSPGFVLTNGSFGGTGSTMVNQRFKDHVFSSILRRFTKRAKRRWGSVSGIRTEDEGDADCEGEGSDRFVRRKKASGPVERLKREEADLGGTTLRRVQSEASLSRTPQEQDDKSGEPGNNRTTDIFDFEEERVLPIERQGGLCNHQFSSPLRRRSRSRSLEPPALIREVSGQRRISEPPVIPEQPESSAPVTRQNHFILMEDLTGRLKRPCVLDLKMGTRQYGMDATHAKKKSQRKKCEYTTSKALGVRLCGMQVWNNKTQSYMTQDKYMGRSVRPDEFPSVLASFLHNGERLMAYQIPPLLQKLYALARIINRLKGFRFYGCSLLLIYEGDPEVQAAYKAAACEHPSSRSKRGESLERNRSRVPRESSERQEERPTLRRSHSEDLLVGPVTKRSGRRRKRGEVNIRIVDFAHTTTGSDWLPYPEDLDEERAQVVTSSKGYRAEIDAETGLLYARFPPHYPDQPDRGFLWGLKNLSEALERIWNEERIRRIKVSRDDPSIVAHQLPPLYTEGKEIFEEIFGTPGEDQDPGMIST</sequence>
<dbReference type="EMBL" id="KB469297">
    <property type="protein sequence ID" value="EPQ59629.1"/>
    <property type="molecule type" value="Genomic_DNA"/>
</dbReference>